<protein>
    <submittedName>
        <fullName evidence="9">Sugar ABC transporter permease</fullName>
    </submittedName>
</protein>
<dbReference type="InterPro" id="IPR051393">
    <property type="entry name" value="ABC_transporter_permease"/>
</dbReference>
<dbReference type="AlphaFoldDB" id="A0A6H2GTP7"/>
<keyword evidence="2 7" id="KW-0813">Transport</keyword>
<dbReference type="PROSITE" id="PS50928">
    <property type="entry name" value="ABC_TM1"/>
    <property type="match status" value="1"/>
</dbReference>
<dbReference type="InterPro" id="IPR000515">
    <property type="entry name" value="MetI-like"/>
</dbReference>
<dbReference type="PANTHER" id="PTHR30193:SF37">
    <property type="entry name" value="INNER MEMBRANE ABC TRANSPORTER PERMEASE PROTEIN YCJO"/>
    <property type="match status" value="1"/>
</dbReference>
<evidence type="ECO:0000256" key="6">
    <source>
        <dbReference type="ARBA" id="ARBA00023136"/>
    </source>
</evidence>
<evidence type="ECO:0000256" key="7">
    <source>
        <dbReference type="RuleBase" id="RU363032"/>
    </source>
</evidence>
<feature type="domain" description="ABC transmembrane type-1" evidence="8">
    <location>
        <begin position="84"/>
        <end position="300"/>
    </location>
</feature>
<dbReference type="GO" id="GO:0005886">
    <property type="term" value="C:plasma membrane"/>
    <property type="evidence" value="ECO:0007669"/>
    <property type="project" value="UniProtKB-SubCell"/>
</dbReference>
<feature type="transmembrane region" description="Helical" evidence="7">
    <location>
        <begin position="27"/>
        <end position="47"/>
    </location>
</feature>
<keyword evidence="5 7" id="KW-1133">Transmembrane helix</keyword>
<name>A0A6H2GTP7_9BACL</name>
<dbReference type="InterPro" id="IPR035906">
    <property type="entry name" value="MetI-like_sf"/>
</dbReference>
<evidence type="ECO:0000256" key="2">
    <source>
        <dbReference type="ARBA" id="ARBA00022448"/>
    </source>
</evidence>
<comment type="similarity">
    <text evidence="7">Belongs to the binding-protein-dependent transport system permease family.</text>
</comment>
<dbReference type="EMBL" id="CP051428">
    <property type="protein sequence ID" value="QJC50804.1"/>
    <property type="molecule type" value="Genomic_DNA"/>
</dbReference>
<dbReference type="KEGG" id="palr:HGI30_03965"/>
<evidence type="ECO:0000313" key="9">
    <source>
        <dbReference type="EMBL" id="QJC50804.1"/>
    </source>
</evidence>
<evidence type="ECO:0000313" key="10">
    <source>
        <dbReference type="Proteomes" id="UP000502136"/>
    </source>
</evidence>
<feature type="transmembrane region" description="Helical" evidence="7">
    <location>
        <begin position="84"/>
        <end position="109"/>
    </location>
</feature>
<evidence type="ECO:0000256" key="5">
    <source>
        <dbReference type="ARBA" id="ARBA00022989"/>
    </source>
</evidence>
<proteinExistence type="inferred from homology"/>
<feature type="transmembrane region" description="Helical" evidence="7">
    <location>
        <begin position="284"/>
        <end position="303"/>
    </location>
</feature>
<keyword evidence="4 7" id="KW-0812">Transmembrane</keyword>
<accession>A0A6H2GTP7</accession>
<dbReference type="Gene3D" id="1.10.3720.10">
    <property type="entry name" value="MetI-like"/>
    <property type="match status" value="1"/>
</dbReference>
<dbReference type="Pfam" id="PF00528">
    <property type="entry name" value="BPD_transp_1"/>
    <property type="match status" value="1"/>
</dbReference>
<gene>
    <name evidence="9" type="ORF">HGI30_03965</name>
</gene>
<keyword evidence="10" id="KW-1185">Reference proteome</keyword>
<feature type="transmembrane region" description="Helical" evidence="7">
    <location>
        <begin position="173"/>
        <end position="195"/>
    </location>
</feature>
<comment type="subcellular location">
    <subcellularLocation>
        <location evidence="1 7">Cell membrane</location>
        <topology evidence="1 7">Multi-pass membrane protein</topology>
    </subcellularLocation>
</comment>
<evidence type="ECO:0000256" key="3">
    <source>
        <dbReference type="ARBA" id="ARBA00022475"/>
    </source>
</evidence>
<dbReference type="SUPFAM" id="SSF161098">
    <property type="entry name" value="MetI-like"/>
    <property type="match status" value="1"/>
</dbReference>
<sequence length="310" mass="35081">MAIGPEAKTEPALVGAKRKRSWAGAQALVFLAPFFAVYLTFTIWPMLKGVQISFFKWTLIRKMEYVGFGNFSKLMEDAEFWASVWHSTIFVLLTTPLMLALSLGLALIANRNSRLRKLYRISFFMPSVMSVAVASFLGLFIFQPYTGLLNSILHLIGLLPDGQEIFWLSEVSLSWIAITVLTLWWTVGFNFVLYLSALQEMPEELYEAARLDGATNGQIFRGITLPLLAPITRMIMMLQIIASFKVFLQIYIMTGGGPLDKTRPVIQYIWQTGFRQNDLGYASAMSYVLFFILLALSALQYGFNRRKEAG</sequence>
<feature type="transmembrane region" description="Helical" evidence="7">
    <location>
        <begin position="121"/>
        <end position="142"/>
    </location>
</feature>
<dbReference type="Proteomes" id="UP000502136">
    <property type="component" value="Chromosome"/>
</dbReference>
<keyword evidence="6 7" id="KW-0472">Membrane</keyword>
<evidence type="ECO:0000256" key="1">
    <source>
        <dbReference type="ARBA" id="ARBA00004651"/>
    </source>
</evidence>
<evidence type="ECO:0000259" key="8">
    <source>
        <dbReference type="PROSITE" id="PS50928"/>
    </source>
</evidence>
<dbReference type="GO" id="GO:0055085">
    <property type="term" value="P:transmembrane transport"/>
    <property type="evidence" value="ECO:0007669"/>
    <property type="project" value="InterPro"/>
</dbReference>
<dbReference type="CDD" id="cd06261">
    <property type="entry name" value="TM_PBP2"/>
    <property type="match status" value="1"/>
</dbReference>
<organism evidence="9 10">
    <name type="scientific">Paenibacillus albicereus</name>
    <dbReference type="NCBI Taxonomy" id="2726185"/>
    <lineage>
        <taxon>Bacteria</taxon>
        <taxon>Bacillati</taxon>
        <taxon>Bacillota</taxon>
        <taxon>Bacilli</taxon>
        <taxon>Bacillales</taxon>
        <taxon>Paenibacillaceae</taxon>
        <taxon>Paenibacillus</taxon>
    </lineage>
</organism>
<reference evidence="9 10" key="1">
    <citation type="submission" date="2020-04" db="EMBL/GenBank/DDBJ databases">
        <title>Novel Paenibacillus strain UniB2 isolated from commercial digestive syrup.</title>
        <authorList>
            <person name="Thorat V."/>
            <person name="Kirdat K."/>
            <person name="Tiwarekar B."/>
            <person name="Yadav A."/>
        </authorList>
    </citation>
    <scope>NUCLEOTIDE SEQUENCE [LARGE SCALE GENOMIC DNA]</scope>
    <source>
        <strain evidence="9 10">UniB2</strain>
    </source>
</reference>
<keyword evidence="3" id="KW-1003">Cell membrane</keyword>
<evidence type="ECO:0000256" key="4">
    <source>
        <dbReference type="ARBA" id="ARBA00022692"/>
    </source>
</evidence>
<dbReference type="RefSeq" id="WP_168906459.1">
    <property type="nucleotide sequence ID" value="NZ_CP051428.1"/>
</dbReference>
<dbReference type="PANTHER" id="PTHR30193">
    <property type="entry name" value="ABC TRANSPORTER PERMEASE PROTEIN"/>
    <property type="match status" value="1"/>
</dbReference>